<dbReference type="AlphaFoldDB" id="X1EXG1"/>
<comment type="caution">
    <text evidence="1">The sequence shown here is derived from an EMBL/GenBank/DDBJ whole genome shotgun (WGS) entry which is preliminary data.</text>
</comment>
<evidence type="ECO:0000313" key="1">
    <source>
        <dbReference type="EMBL" id="GAH13308.1"/>
    </source>
</evidence>
<organism evidence="1">
    <name type="scientific">marine sediment metagenome</name>
    <dbReference type="NCBI Taxonomy" id="412755"/>
    <lineage>
        <taxon>unclassified sequences</taxon>
        <taxon>metagenomes</taxon>
        <taxon>ecological metagenomes</taxon>
    </lineage>
</organism>
<protein>
    <submittedName>
        <fullName evidence="1">Uncharacterized protein</fullName>
    </submittedName>
</protein>
<dbReference type="EMBL" id="BART01031340">
    <property type="protein sequence ID" value="GAH13308.1"/>
    <property type="molecule type" value="Genomic_DNA"/>
</dbReference>
<name>X1EXG1_9ZZZZ</name>
<sequence length="32" mass="3871">FKTLIVNLNSILKGNRYLKRSIHNVYTWEYSV</sequence>
<feature type="non-terminal residue" evidence="1">
    <location>
        <position position="1"/>
    </location>
</feature>
<proteinExistence type="predicted"/>
<gene>
    <name evidence="1" type="ORF">S01H4_54457</name>
</gene>
<reference evidence="1" key="1">
    <citation type="journal article" date="2014" name="Front. Microbiol.">
        <title>High frequency of phylogenetically diverse reductive dehalogenase-homologous genes in deep subseafloor sedimentary metagenomes.</title>
        <authorList>
            <person name="Kawai M."/>
            <person name="Futagami T."/>
            <person name="Toyoda A."/>
            <person name="Takaki Y."/>
            <person name="Nishi S."/>
            <person name="Hori S."/>
            <person name="Arai W."/>
            <person name="Tsubouchi T."/>
            <person name="Morono Y."/>
            <person name="Uchiyama I."/>
            <person name="Ito T."/>
            <person name="Fujiyama A."/>
            <person name="Inagaki F."/>
            <person name="Takami H."/>
        </authorList>
    </citation>
    <scope>NUCLEOTIDE SEQUENCE</scope>
    <source>
        <strain evidence="1">Expedition CK06-06</strain>
    </source>
</reference>
<accession>X1EXG1</accession>